<dbReference type="PANTHER" id="PTHR22746">
    <property type="entry name" value="RAB6A-GEF COMPLEX PARTNER PROTEIN 1"/>
    <property type="match status" value="1"/>
</dbReference>
<dbReference type="Gene3D" id="2.130.10.10">
    <property type="entry name" value="YVTN repeat-like/Quinoprotein amine dehydrogenase"/>
    <property type="match status" value="1"/>
</dbReference>
<dbReference type="Proteomes" id="UP000823674">
    <property type="component" value="Chromosome A09"/>
</dbReference>
<comment type="similarity">
    <text evidence="2 6">Belongs to the glycosyl hydrolase 28 family.</text>
</comment>
<evidence type="ECO:0000256" key="2">
    <source>
        <dbReference type="ARBA" id="ARBA00008834"/>
    </source>
</evidence>
<dbReference type="SUPFAM" id="SSF50978">
    <property type="entry name" value="WD40 repeat-like"/>
    <property type="match status" value="1"/>
</dbReference>
<dbReference type="Pfam" id="PF25440">
    <property type="entry name" value="Beta-prop_RIC1_2nd"/>
    <property type="match status" value="1"/>
</dbReference>
<evidence type="ECO:0000256" key="6">
    <source>
        <dbReference type="RuleBase" id="RU361169"/>
    </source>
</evidence>
<evidence type="ECO:0000256" key="3">
    <source>
        <dbReference type="ARBA" id="ARBA00022801"/>
    </source>
</evidence>
<dbReference type="InterPro" id="IPR036322">
    <property type="entry name" value="WD40_repeat_dom_sf"/>
</dbReference>
<accession>A0ABQ7LIW7</accession>
<keyword evidence="4" id="KW-0472">Membrane</keyword>
<gene>
    <name evidence="8" type="primary">A09p066870.1_BraROA</name>
    <name evidence="8" type="ORF">IGI04_037976</name>
</gene>
<dbReference type="InterPro" id="IPR040096">
    <property type="entry name" value="Ric1"/>
</dbReference>
<evidence type="ECO:0000256" key="1">
    <source>
        <dbReference type="ARBA" id="ARBA00004370"/>
    </source>
</evidence>
<proteinExistence type="inferred from homology"/>
<comment type="caution">
    <text evidence="8">The sequence shown here is derived from an EMBL/GenBank/DDBJ whole genome shotgun (WGS) entry which is preliminary data.</text>
</comment>
<keyword evidence="9" id="KW-1185">Reference proteome</keyword>
<dbReference type="Pfam" id="PF07064">
    <property type="entry name" value="RIC1"/>
    <property type="match status" value="1"/>
</dbReference>
<feature type="domain" description="RIC1 C-terminal alpha solenoid region" evidence="7">
    <location>
        <begin position="748"/>
        <end position="922"/>
    </location>
</feature>
<evidence type="ECO:0000256" key="5">
    <source>
        <dbReference type="ARBA" id="ARBA00023295"/>
    </source>
</evidence>
<evidence type="ECO:0000313" key="8">
    <source>
        <dbReference type="EMBL" id="KAG5386506.1"/>
    </source>
</evidence>
<protein>
    <recommendedName>
        <fullName evidence="7">RIC1 C-terminal alpha solenoid region domain-containing protein</fullName>
    </recommendedName>
</protein>
<comment type="subcellular location">
    <subcellularLocation>
        <location evidence="1">Membrane</location>
    </subcellularLocation>
</comment>
<dbReference type="InterPro" id="IPR012334">
    <property type="entry name" value="Pectin_lyas_fold"/>
</dbReference>
<dbReference type="InterPro" id="IPR009771">
    <property type="entry name" value="RIC1_C"/>
</dbReference>
<evidence type="ECO:0000313" key="9">
    <source>
        <dbReference type="Proteomes" id="UP000823674"/>
    </source>
</evidence>
<keyword evidence="3 6" id="KW-0378">Hydrolase</keyword>
<dbReference type="InterPro" id="IPR011050">
    <property type="entry name" value="Pectin_lyase_fold/virulence"/>
</dbReference>
<name>A0ABQ7LIW7_BRACM</name>
<dbReference type="Pfam" id="PF00295">
    <property type="entry name" value="Glyco_hydro_28"/>
    <property type="match status" value="1"/>
</dbReference>
<dbReference type="SUPFAM" id="SSF51126">
    <property type="entry name" value="Pectin lyase-like"/>
    <property type="match status" value="1"/>
</dbReference>
<dbReference type="PANTHER" id="PTHR22746:SF10">
    <property type="entry name" value="GUANINE NUCLEOTIDE EXCHANGE FACTOR SUBUNIT RIC1"/>
    <property type="match status" value="1"/>
</dbReference>
<dbReference type="Gene3D" id="2.160.20.10">
    <property type="entry name" value="Single-stranded right-handed beta-helix, Pectin lyase-like"/>
    <property type="match status" value="1"/>
</dbReference>
<sequence>MYMAYGWPQVIPLLPGSCPSSQRIVYLKLAGKLLLVVSPSHLELWGSSQQRVRLGKYIRDEKSVREEGENLQAVWSPDSKLIAVLTSSFFLHIYKVKFMDKRIKTGERQPSELCFASISLLLSEQVPFAGEDLSVSNFVRDGKTMLLGLSDGCLYSISWKGEFGGAFTIGSQRSDSNDDRLLSYPVGNGLVSGVDSAALASDDKISTKSAIAQLELCTLSKLLFVLDSDGTLVVCSVNKKGLKYTESIKAEKRLAGDAVCASMASEQQILAVGTRKGAVELYDLSQSVSLLRTVSLHDWGYSADYTGPVNSIAWTPDNSAFAVGWKSRGLAVWSVSGCRLMSTVRQIGLSSASSPKINPNQDSRYEPLMNGTSAIQWDEYGYRLFATEEASCDRILAFSFGKCCLNRGVSGKTYIRQVMYGEDRLLMVQAEDTDDLKLLHLKLPVSYITQNWPVQHVAASEDGQYLAIAGLHGLILYDVRFKKWRVFGDVSQEQQIHCKGLLWLGKIVVICNYIESSETYELLFYPRYHLDQSSLLCRKVLLGKPMVMDVYQDYVLVSYLPFIIHVYHVKLYGELTPSSKAYLELSTVRELSIMTAKSHPAAMRFVPDQHPRESDVDNDHLSSDLSDREPSRCLILRGNGELSLLDLVDGRERELTDSVELFWVTCGQSEEKTNLVEEVWYPSLGDDPFIQEDFLQLDPELEFDREVYPLGLLPNVGVVVGVSQRMSFSASAEFPCFEPTPQAQTILHCLLRHLLQRDKNEEALLLAQLSAEKPHFSHCLEWLLFTVFEADISRPNANRSQISGPGHLKKLSLLRKACDLIKHFPEYYDVVVNVARKTDARHWADLFSAAGISTTLFEDCFQRRWYRTAACYILVIAKLEGPAVSQYCALRLLQATLDESLYDLAGELVRFLLRSGREIEQAPTEADTLSSPKLLGFLIFGSSHKKSSLDKSSSFKEQSPHVASVKSILESHASYLMSGKELSKLVAFVKGTQFDIVDFLQRERYGCAQLENFAAGLELIGQKLQMSELQNRLDAEFLLAQMCSVKFKEWIVVLATLLQRSEVLYDIFRSDLRLWKAYSMTLQSHLGFAQYHDLLQILEEKLSATAGEGSSRDTKEAMKNILSCIVTIITLSFLTTNAQGRKVSQSYETYEYTAITCRSHSASITDFGGVGDGKTLNTKAFQSAVDHLSQYSSDGGAQLFVPAGKWLTGSFSLTSHFTLFLHKDATLLAAQDLEEYLVLKALPSYGRGRDAAGGRFASLVFGTNLSDVIITGNNGTIDGQGSFWWQKFHGGKLKYTRPYLIELMFSDTIQISNITLIDSPSWNIHPVYSSNIIVKGVTIIAPVKSPNTDGINPDSCTNTRIEDCYIISGDDCVAVKSGWDEYGISFGMPTKHLIIRRLTCISPYSAAIALGSEMSGGIEDVRAEEITAYQTESGVRIKTAVGRGAFVRNVYVRGMRLHTMKWVFWMTGNYKAHADSHYDPHALPEITGINYRDIVAENVSMAGRLEGISGDPFKGICISNATISMAVKHKKVMWMCSDVEGVTSGVDPKPCDLLDGKQEKMDGGCEFPSDVLEIDNVELKSCSYQMN</sequence>
<dbReference type="EMBL" id="JADBGQ010000008">
    <property type="protein sequence ID" value="KAG5386506.1"/>
    <property type="molecule type" value="Genomic_DNA"/>
</dbReference>
<evidence type="ECO:0000259" key="7">
    <source>
        <dbReference type="Pfam" id="PF07064"/>
    </source>
</evidence>
<organism evidence="8 9">
    <name type="scientific">Brassica rapa subsp. trilocularis</name>
    <dbReference type="NCBI Taxonomy" id="1813537"/>
    <lineage>
        <taxon>Eukaryota</taxon>
        <taxon>Viridiplantae</taxon>
        <taxon>Streptophyta</taxon>
        <taxon>Embryophyta</taxon>
        <taxon>Tracheophyta</taxon>
        <taxon>Spermatophyta</taxon>
        <taxon>Magnoliopsida</taxon>
        <taxon>eudicotyledons</taxon>
        <taxon>Gunneridae</taxon>
        <taxon>Pentapetalae</taxon>
        <taxon>rosids</taxon>
        <taxon>malvids</taxon>
        <taxon>Brassicales</taxon>
        <taxon>Brassicaceae</taxon>
        <taxon>Brassiceae</taxon>
        <taxon>Brassica</taxon>
    </lineage>
</organism>
<dbReference type="InterPro" id="IPR000743">
    <property type="entry name" value="Glyco_hydro_28"/>
</dbReference>
<reference evidence="8 9" key="1">
    <citation type="submission" date="2021-03" db="EMBL/GenBank/DDBJ databases">
        <authorList>
            <person name="King G.J."/>
            <person name="Bancroft I."/>
            <person name="Baten A."/>
            <person name="Bloomfield J."/>
            <person name="Borpatragohain P."/>
            <person name="He Z."/>
            <person name="Irish N."/>
            <person name="Irwin J."/>
            <person name="Liu K."/>
            <person name="Mauleon R.P."/>
            <person name="Moore J."/>
            <person name="Morris R."/>
            <person name="Ostergaard L."/>
            <person name="Wang B."/>
            <person name="Wells R."/>
        </authorList>
    </citation>
    <scope>NUCLEOTIDE SEQUENCE [LARGE SCALE GENOMIC DNA]</scope>
    <source>
        <strain evidence="8">R-o-18</strain>
        <tissue evidence="8">Leaf</tissue>
    </source>
</reference>
<dbReference type="InterPro" id="IPR015943">
    <property type="entry name" value="WD40/YVTN_repeat-like_dom_sf"/>
</dbReference>
<evidence type="ECO:0000256" key="4">
    <source>
        <dbReference type="ARBA" id="ARBA00023136"/>
    </source>
</evidence>
<keyword evidence="5 6" id="KW-0326">Glycosidase</keyword>